<organism evidence="1">
    <name type="scientific">marine sediment metagenome</name>
    <dbReference type="NCBI Taxonomy" id="412755"/>
    <lineage>
        <taxon>unclassified sequences</taxon>
        <taxon>metagenomes</taxon>
        <taxon>ecological metagenomes</taxon>
    </lineage>
</organism>
<comment type="caution">
    <text evidence="1">The sequence shown here is derived from an EMBL/GenBank/DDBJ whole genome shotgun (WGS) entry which is preliminary data.</text>
</comment>
<protein>
    <submittedName>
        <fullName evidence="1">Uncharacterized protein</fullName>
    </submittedName>
</protein>
<proteinExistence type="predicted"/>
<dbReference type="AlphaFoldDB" id="X0XZW5"/>
<accession>X0XZW5</accession>
<sequence length="76" mass="8778">MKITSITVLATKKVTKDMNSWGCTYGANADLDKKDDWLECIKVLDTQLRGMLGETLPLLNKKLDPFLSRRKERYEE</sequence>
<gene>
    <name evidence="1" type="ORF">S01H1_64572</name>
</gene>
<name>X0XZW5_9ZZZZ</name>
<evidence type="ECO:0000313" key="1">
    <source>
        <dbReference type="EMBL" id="GAG30256.1"/>
    </source>
</evidence>
<dbReference type="EMBL" id="BARS01042568">
    <property type="protein sequence ID" value="GAG30256.1"/>
    <property type="molecule type" value="Genomic_DNA"/>
</dbReference>
<reference evidence="1" key="1">
    <citation type="journal article" date="2014" name="Front. Microbiol.">
        <title>High frequency of phylogenetically diverse reductive dehalogenase-homologous genes in deep subseafloor sedimentary metagenomes.</title>
        <authorList>
            <person name="Kawai M."/>
            <person name="Futagami T."/>
            <person name="Toyoda A."/>
            <person name="Takaki Y."/>
            <person name="Nishi S."/>
            <person name="Hori S."/>
            <person name="Arai W."/>
            <person name="Tsubouchi T."/>
            <person name="Morono Y."/>
            <person name="Uchiyama I."/>
            <person name="Ito T."/>
            <person name="Fujiyama A."/>
            <person name="Inagaki F."/>
            <person name="Takami H."/>
        </authorList>
    </citation>
    <scope>NUCLEOTIDE SEQUENCE</scope>
    <source>
        <strain evidence="1">Expedition CK06-06</strain>
    </source>
</reference>